<evidence type="ECO:0000313" key="3">
    <source>
        <dbReference type="EMBL" id="MBD8527525.1"/>
    </source>
</evidence>
<evidence type="ECO:0000256" key="1">
    <source>
        <dbReference type="SAM" id="Phobius"/>
    </source>
</evidence>
<dbReference type="AlphaFoldDB" id="A0AAW3ZPT5"/>
<dbReference type="Pfam" id="PF09335">
    <property type="entry name" value="VTT_dom"/>
    <property type="match status" value="1"/>
</dbReference>
<proteinExistence type="predicted"/>
<feature type="transmembrane region" description="Helical" evidence="1">
    <location>
        <begin position="57"/>
        <end position="83"/>
    </location>
</feature>
<dbReference type="Proteomes" id="UP000613768">
    <property type="component" value="Unassembled WGS sequence"/>
</dbReference>
<evidence type="ECO:0000259" key="2">
    <source>
        <dbReference type="Pfam" id="PF09335"/>
    </source>
</evidence>
<comment type="caution">
    <text evidence="3">The sequence shown here is derived from an EMBL/GenBank/DDBJ whole genome shotgun (WGS) entry which is preliminary data.</text>
</comment>
<dbReference type="PANTHER" id="PTHR42709">
    <property type="entry name" value="ALKALINE PHOSPHATASE LIKE PROTEIN"/>
    <property type="match status" value="1"/>
</dbReference>
<dbReference type="PANTHER" id="PTHR42709:SF11">
    <property type="entry name" value="DEDA FAMILY PROTEIN"/>
    <property type="match status" value="1"/>
</dbReference>
<gene>
    <name evidence="3" type="ORF">IFO71_17415</name>
</gene>
<feature type="transmembrane region" description="Helical" evidence="1">
    <location>
        <begin position="171"/>
        <end position="190"/>
    </location>
</feature>
<protein>
    <submittedName>
        <fullName evidence="3">DedA family protein</fullName>
    </submittedName>
</protein>
<dbReference type="EMBL" id="JACYTR010000054">
    <property type="protein sequence ID" value="MBD8527525.1"/>
    <property type="molecule type" value="Genomic_DNA"/>
</dbReference>
<reference evidence="3 4" key="1">
    <citation type="submission" date="2020-09" db="EMBL/GenBank/DDBJ databases">
        <title>Pseudoxanthomonas sp. CAU 1598 isolated from sand of Yaerae Beach.</title>
        <authorList>
            <person name="Kim W."/>
        </authorList>
    </citation>
    <scope>NUCLEOTIDE SEQUENCE [LARGE SCALE GENOMIC DNA]</scope>
    <source>
        <strain evidence="3 4">CAU 1598</strain>
    </source>
</reference>
<keyword evidence="1" id="KW-0812">Transmembrane</keyword>
<organism evidence="3 4">
    <name type="scientific">Pseudomarimonas arenosa</name>
    <dbReference type="NCBI Taxonomy" id="2774145"/>
    <lineage>
        <taxon>Bacteria</taxon>
        <taxon>Pseudomonadati</taxon>
        <taxon>Pseudomonadota</taxon>
        <taxon>Gammaproteobacteria</taxon>
        <taxon>Lysobacterales</taxon>
        <taxon>Lysobacteraceae</taxon>
        <taxon>Pseudomarimonas</taxon>
    </lineage>
</organism>
<sequence length="195" mass="21394">MRLFGPIYDRCLRWAAHPHAERYMAGMSFAESVFFPVPPDVMLAPMTLAKPILWRRLAFICTVASVAGGLLGYLLGAFALEVIWPWIEAAGKAATFEQIQGSFARYGFWIVFLAGFTPIPYKVFTIASGATGIGLIPFVLGSVVGRGGRFFLVTGLVAWGGPRMEKHLRRYVEGLGWLAVVLVAAVVAWLEWGRG</sequence>
<feature type="transmembrane region" description="Helical" evidence="1">
    <location>
        <begin position="133"/>
        <end position="159"/>
    </location>
</feature>
<dbReference type="GO" id="GO:0005886">
    <property type="term" value="C:plasma membrane"/>
    <property type="evidence" value="ECO:0007669"/>
    <property type="project" value="UniProtKB-ARBA"/>
</dbReference>
<feature type="domain" description="VTT" evidence="2">
    <location>
        <begin position="57"/>
        <end position="156"/>
    </location>
</feature>
<keyword evidence="1" id="KW-1133">Transmembrane helix</keyword>
<name>A0AAW3ZPT5_9GAMM</name>
<accession>A0AAW3ZPT5</accession>
<dbReference type="RefSeq" id="WP_192030945.1">
    <property type="nucleotide sequence ID" value="NZ_JACYTR010000054.1"/>
</dbReference>
<dbReference type="InterPro" id="IPR051311">
    <property type="entry name" value="DedA_domain"/>
</dbReference>
<dbReference type="InterPro" id="IPR032816">
    <property type="entry name" value="VTT_dom"/>
</dbReference>
<keyword evidence="4" id="KW-1185">Reference proteome</keyword>
<evidence type="ECO:0000313" key="4">
    <source>
        <dbReference type="Proteomes" id="UP000613768"/>
    </source>
</evidence>
<keyword evidence="1" id="KW-0472">Membrane</keyword>